<dbReference type="Gene3D" id="1.10.10.10">
    <property type="entry name" value="Winged helix-like DNA-binding domain superfamily/Winged helix DNA-binding domain"/>
    <property type="match status" value="1"/>
</dbReference>
<dbReference type="GO" id="GO:0016987">
    <property type="term" value="F:sigma factor activity"/>
    <property type="evidence" value="ECO:0007669"/>
    <property type="project" value="UniProtKB-KW"/>
</dbReference>
<dbReference type="InterPro" id="IPR014284">
    <property type="entry name" value="RNA_pol_sigma-70_dom"/>
</dbReference>
<evidence type="ECO:0000313" key="8">
    <source>
        <dbReference type="EMBL" id="MBD2755289.1"/>
    </source>
</evidence>
<feature type="domain" description="RNA polymerase sigma factor 70 region 4 type 2" evidence="7">
    <location>
        <begin position="117"/>
        <end position="166"/>
    </location>
</feature>
<keyword evidence="5" id="KW-0804">Transcription</keyword>
<evidence type="ECO:0000256" key="1">
    <source>
        <dbReference type="ARBA" id="ARBA00010641"/>
    </source>
</evidence>
<dbReference type="Gene3D" id="1.10.1740.10">
    <property type="match status" value="1"/>
</dbReference>
<keyword evidence="3" id="KW-0731">Sigma factor</keyword>
<proteinExistence type="inferred from homology"/>
<keyword evidence="9" id="KW-1185">Reference proteome</keyword>
<dbReference type="SUPFAM" id="SSF88659">
    <property type="entry name" value="Sigma3 and sigma4 domains of RNA polymerase sigma factors"/>
    <property type="match status" value="1"/>
</dbReference>
<evidence type="ECO:0000256" key="5">
    <source>
        <dbReference type="ARBA" id="ARBA00023163"/>
    </source>
</evidence>
<reference evidence="8" key="1">
    <citation type="submission" date="2020-09" db="EMBL/GenBank/DDBJ databases">
        <authorList>
            <person name="Kim M.K."/>
        </authorList>
    </citation>
    <scope>NUCLEOTIDE SEQUENCE</scope>
    <source>
        <strain evidence="8">BT704</strain>
    </source>
</reference>
<gene>
    <name evidence="8" type="ORF">IC230_20480</name>
</gene>
<dbReference type="SUPFAM" id="SSF88946">
    <property type="entry name" value="Sigma2 domain of RNA polymerase sigma factors"/>
    <property type="match status" value="1"/>
</dbReference>
<comment type="caution">
    <text evidence="8">The sequence shown here is derived from an EMBL/GenBank/DDBJ whole genome shotgun (WGS) entry which is preliminary data.</text>
</comment>
<dbReference type="AlphaFoldDB" id="A0A927GEY6"/>
<dbReference type="Pfam" id="PF04542">
    <property type="entry name" value="Sigma70_r2"/>
    <property type="match status" value="1"/>
</dbReference>
<sequence length="179" mass="20901">MPLKPQQPLLVQPHIISFEAFYNHYQRSVYRHCLRMVKDKNIAQDYTHDIFIIVFGALASFQHRSSYSSWLYSITNNYCIDQLRLGKRLLTISWQATELGHDQIEESEALLQEKRLQAVNQVMKTLSVESQTLLRLKYEAGMTIQELSDLHGLAPSTIKMRLKRSRDLVKRLVLEAKLL</sequence>
<protein>
    <submittedName>
        <fullName evidence="8">Sigma-70 family RNA polymerase sigma factor</fullName>
    </submittedName>
</protein>
<dbReference type="InterPro" id="IPR039425">
    <property type="entry name" value="RNA_pol_sigma-70-like"/>
</dbReference>
<keyword evidence="4" id="KW-0238">DNA-binding</keyword>
<dbReference type="InterPro" id="IPR013325">
    <property type="entry name" value="RNA_pol_sigma_r2"/>
</dbReference>
<dbReference type="PANTHER" id="PTHR43133:SF8">
    <property type="entry name" value="RNA POLYMERASE SIGMA FACTOR HI_1459-RELATED"/>
    <property type="match status" value="1"/>
</dbReference>
<comment type="similarity">
    <text evidence="1">Belongs to the sigma-70 factor family. ECF subfamily.</text>
</comment>
<organism evidence="8 9">
    <name type="scientific">Spirosoma validum</name>
    <dbReference type="NCBI Taxonomy" id="2771355"/>
    <lineage>
        <taxon>Bacteria</taxon>
        <taxon>Pseudomonadati</taxon>
        <taxon>Bacteroidota</taxon>
        <taxon>Cytophagia</taxon>
        <taxon>Cytophagales</taxon>
        <taxon>Cytophagaceae</taxon>
        <taxon>Spirosoma</taxon>
    </lineage>
</organism>
<feature type="domain" description="RNA polymerase sigma-70 region 2" evidence="6">
    <location>
        <begin position="21"/>
        <end position="86"/>
    </location>
</feature>
<keyword evidence="2" id="KW-0805">Transcription regulation</keyword>
<dbReference type="EMBL" id="JACXAA010000008">
    <property type="protein sequence ID" value="MBD2755289.1"/>
    <property type="molecule type" value="Genomic_DNA"/>
</dbReference>
<evidence type="ECO:0000313" key="9">
    <source>
        <dbReference type="Proteomes" id="UP000653797"/>
    </source>
</evidence>
<evidence type="ECO:0000256" key="3">
    <source>
        <dbReference type="ARBA" id="ARBA00023082"/>
    </source>
</evidence>
<accession>A0A927GEY6</accession>
<name>A0A927GEY6_9BACT</name>
<evidence type="ECO:0000259" key="7">
    <source>
        <dbReference type="Pfam" id="PF08281"/>
    </source>
</evidence>
<dbReference type="Pfam" id="PF08281">
    <property type="entry name" value="Sigma70_r4_2"/>
    <property type="match status" value="1"/>
</dbReference>
<dbReference type="InterPro" id="IPR013249">
    <property type="entry name" value="RNA_pol_sigma70_r4_t2"/>
</dbReference>
<dbReference type="RefSeq" id="WP_191040918.1">
    <property type="nucleotide sequence ID" value="NZ_JACXAA010000008.1"/>
</dbReference>
<evidence type="ECO:0000256" key="2">
    <source>
        <dbReference type="ARBA" id="ARBA00023015"/>
    </source>
</evidence>
<dbReference type="InterPro" id="IPR007627">
    <property type="entry name" value="RNA_pol_sigma70_r2"/>
</dbReference>
<dbReference type="NCBIfam" id="TIGR02937">
    <property type="entry name" value="sigma70-ECF"/>
    <property type="match status" value="1"/>
</dbReference>
<dbReference type="GO" id="GO:0006352">
    <property type="term" value="P:DNA-templated transcription initiation"/>
    <property type="evidence" value="ECO:0007669"/>
    <property type="project" value="InterPro"/>
</dbReference>
<dbReference type="InterPro" id="IPR013324">
    <property type="entry name" value="RNA_pol_sigma_r3/r4-like"/>
</dbReference>
<dbReference type="GO" id="GO:0003677">
    <property type="term" value="F:DNA binding"/>
    <property type="evidence" value="ECO:0007669"/>
    <property type="project" value="UniProtKB-KW"/>
</dbReference>
<dbReference type="Proteomes" id="UP000653797">
    <property type="component" value="Unassembled WGS sequence"/>
</dbReference>
<evidence type="ECO:0000256" key="4">
    <source>
        <dbReference type="ARBA" id="ARBA00023125"/>
    </source>
</evidence>
<dbReference type="InterPro" id="IPR036388">
    <property type="entry name" value="WH-like_DNA-bd_sf"/>
</dbReference>
<dbReference type="PANTHER" id="PTHR43133">
    <property type="entry name" value="RNA POLYMERASE ECF-TYPE SIGMA FACTO"/>
    <property type="match status" value="1"/>
</dbReference>
<evidence type="ECO:0000259" key="6">
    <source>
        <dbReference type="Pfam" id="PF04542"/>
    </source>
</evidence>